<evidence type="ECO:0000313" key="2">
    <source>
        <dbReference type="Proteomes" id="UP000267096"/>
    </source>
</evidence>
<evidence type="ECO:0000313" key="3">
    <source>
        <dbReference type="WBParaSite" id="ASIM_0000225501-mRNA-1"/>
    </source>
</evidence>
<dbReference type="Proteomes" id="UP000267096">
    <property type="component" value="Unassembled WGS sequence"/>
</dbReference>
<dbReference type="WBParaSite" id="ASIM_0000225501-mRNA-1">
    <property type="protein sequence ID" value="ASIM_0000225501-mRNA-1"/>
    <property type="gene ID" value="ASIM_0000225501"/>
</dbReference>
<protein>
    <submittedName>
        <fullName evidence="3">Oxidoreductase</fullName>
    </submittedName>
</protein>
<evidence type="ECO:0000313" key="1">
    <source>
        <dbReference type="EMBL" id="VDK19654.1"/>
    </source>
</evidence>
<accession>A0A0M3J3Z2</accession>
<dbReference type="EMBL" id="UYRR01002691">
    <property type="protein sequence ID" value="VDK19654.1"/>
    <property type="molecule type" value="Genomic_DNA"/>
</dbReference>
<proteinExistence type="predicted"/>
<name>A0A0M3J3Z2_ANISI</name>
<reference evidence="3" key="1">
    <citation type="submission" date="2017-02" db="UniProtKB">
        <authorList>
            <consortium name="WormBaseParasite"/>
        </authorList>
    </citation>
    <scope>IDENTIFICATION</scope>
</reference>
<keyword evidence="2" id="KW-1185">Reference proteome</keyword>
<dbReference type="AlphaFoldDB" id="A0A0M3J3Z2"/>
<sequence>MFCSCTAYNELGGLREAPSKLNGFLQPEGGTAVITGSTTIDTIEIINYARLRARSLQCYFQFYEDEELHQMGLLSKGVSANPYMQRLMSR</sequence>
<gene>
    <name evidence="1" type="ORF">ASIM_LOCUS2125</name>
</gene>
<reference evidence="1 2" key="2">
    <citation type="submission" date="2018-11" db="EMBL/GenBank/DDBJ databases">
        <authorList>
            <consortium name="Pathogen Informatics"/>
        </authorList>
    </citation>
    <scope>NUCLEOTIDE SEQUENCE [LARGE SCALE GENOMIC DNA]</scope>
</reference>
<organism evidence="3">
    <name type="scientific">Anisakis simplex</name>
    <name type="common">Herring worm</name>
    <dbReference type="NCBI Taxonomy" id="6269"/>
    <lineage>
        <taxon>Eukaryota</taxon>
        <taxon>Metazoa</taxon>
        <taxon>Ecdysozoa</taxon>
        <taxon>Nematoda</taxon>
        <taxon>Chromadorea</taxon>
        <taxon>Rhabditida</taxon>
        <taxon>Spirurina</taxon>
        <taxon>Ascaridomorpha</taxon>
        <taxon>Ascaridoidea</taxon>
        <taxon>Anisakidae</taxon>
        <taxon>Anisakis</taxon>
        <taxon>Anisakis simplex complex</taxon>
    </lineage>
</organism>